<dbReference type="SUPFAM" id="SSF46785">
    <property type="entry name" value="Winged helix' DNA-binding domain"/>
    <property type="match status" value="1"/>
</dbReference>
<protein>
    <submittedName>
        <fullName evidence="5">HTH-type transcriptional repressor NicR</fullName>
    </submittedName>
</protein>
<evidence type="ECO:0000256" key="1">
    <source>
        <dbReference type="ARBA" id="ARBA00023015"/>
    </source>
</evidence>
<accession>A0A1J5SH63</accession>
<organism evidence="5">
    <name type="scientific">mine drainage metagenome</name>
    <dbReference type="NCBI Taxonomy" id="410659"/>
    <lineage>
        <taxon>unclassified sequences</taxon>
        <taxon>metagenomes</taxon>
        <taxon>ecological metagenomes</taxon>
    </lineage>
</organism>
<dbReference type="GO" id="GO:0045892">
    <property type="term" value="P:negative regulation of DNA-templated transcription"/>
    <property type="evidence" value="ECO:0007669"/>
    <property type="project" value="InterPro"/>
</dbReference>
<evidence type="ECO:0000313" key="5">
    <source>
        <dbReference type="EMBL" id="OIR07722.1"/>
    </source>
</evidence>
<dbReference type="Pfam" id="PF12802">
    <property type="entry name" value="MarR_2"/>
    <property type="match status" value="1"/>
</dbReference>
<dbReference type="NCBIfam" id="TIGR02337">
    <property type="entry name" value="HpaR"/>
    <property type="match status" value="1"/>
</dbReference>
<dbReference type="PROSITE" id="PS01117">
    <property type="entry name" value="HTH_MARR_1"/>
    <property type="match status" value="1"/>
</dbReference>
<dbReference type="SMART" id="SM00347">
    <property type="entry name" value="HTH_MARR"/>
    <property type="match status" value="1"/>
</dbReference>
<dbReference type="Gene3D" id="1.10.10.10">
    <property type="entry name" value="Winged helix-like DNA-binding domain superfamily/Winged helix DNA-binding domain"/>
    <property type="match status" value="1"/>
</dbReference>
<dbReference type="InterPro" id="IPR036390">
    <property type="entry name" value="WH_DNA-bd_sf"/>
</dbReference>
<evidence type="ECO:0000256" key="2">
    <source>
        <dbReference type="ARBA" id="ARBA00023125"/>
    </source>
</evidence>
<keyword evidence="2" id="KW-0238">DNA-binding</keyword>
<evidence type="ECO:0000256" key="3">
    <source>
        <dbReference type="ARBA" id="ARBA00023163"/>
    </source>
</evidence>
<comment type="caution">
    <text evidence="5">The sequence shown here is derived from an EMBL/GenBank/DDBJ whole genome shotgun (WGS) entry which is preliminary data.</text>
</comment>
<dbReference type="PANTHER" id="PTHR33164:SF13">
    <property type="entry name" value="4-HYDROXYPHENYLACETATE CATABOLISM PROTEIN"/>
    <property type="match status" value="1"/>
</dbReference>
<evidence type="ECO:0000259" key="4">
    <source>
        <dbReference type="PROSITE" id="PS50995"/>
    </source>
</evidence>
<dbReference type="InterPro" id="IPR036388">
    <property type="entry name" value="WH-like_DNA-bd_sf"/>
</dbReference>
<dbReference type="InterPro" id="IPR012712">
    <property type="entry name" value="HpaR/FarR"/>
</dbReference>
<dbReference type="PANTHER" id="PTHR33164">
    <property type="entry name" value="TRANSCRIPTIONAL REGULATOR, MARR FAMILY"/>
    <property type="match status" value="1"/>
</dbReference>
<reference evidence="5" key="1">
    <citation type="submission" date="2016-10" db="EMBL/GenBank/DDBJ databases">
        <title>Sequence of Gallionella enrichment culture.</title>
        <authorList>
            <person name="Poehlein A."/>
            <person name="Muehling M."/>
            <person name="Daniel R."/>
        </authorList>
    </citation>
    <scope>NUCLEOTIDE SEQUENCE</scope>
</reference>
<keyword evidence="1" id="KW-0805">Transcription regulation</keyword>
<dbReference type="InterPro" id="IPR039422">
    <property type="entry name" value="MarR/SlyA-like"/>
</dbReference>
<keyword evidence="3" id="KW-0804">Transcription</keyword>
<dbReference type="InterPro" id="IPR023187">
    <property type="entry name" value="Tscrpt_reg_MarR-type_CS"/>
</dbReference>
<proteinExistence type="predicted"/>
<dbReference type="InterPro" id="IPR000835">
    <property type="entry name" value="HTH_MarR-typ"/>
</dbReference>
<dbReference type="EMBL" id="MLJW01000035">
    <property type="protein sequence ID" value="OIR07722.1"/>
    <property type="molecule type" value="Genomic_DNA"/>
</dbReference>
<dbReference type="AlphaFoldDB" id="A0A1J5SH63"/>
<dbReference type="GO" id="GO:0006950">
    <property type="term" value="P:response to stress"/>
    <property type="evidence" value="ECO:0007669"/>
    <property type="project" value="TreeGrafter"/>
</dbReference>
<dbReference type="GO" id="GO:0003677">
    <property type="term" value="F:DNA binding"/>
    <property type="evidence" value="ECO:0007669"/>
    <property type="project" value="UniProtKB-KW"/>
</dbReference>
<feature type="domain" description="HTH marR-type" evidence="4">
    <location>
        <begin position="7"/>
        <end position="139"/>
    </location>
</feature>
<dbReference type="PROSITE" id="PS50995">
    <property type="entry name" value="HTH_MARR_2"/>
    <property type="match status" value="1"/>
</dbReference>
<gene>
    <name evidence="5" type="primary">nicR_2</name>
    <name evidence="5" type="ORF">GALL_100040</name>
</gene>
<dbReference type="GO" id="GO:0003700">
    <property type="term" value="F:DNA-binding transcription factor activity"/>
    <property type="evidence" value="ECO:0007669"/>
    <property type="project" value="InterPro"/>
</dbReference>
<name>A0A1J5SH63_9ZZZZ</name>
<sequence length="151" mass="17511">MKHHITYPNLPQRILKARDSLMSHFRPILNHFGVTEQQWRILRALDEHGQLEPRELCDMCQISSPSMAGILSRMEEVELIERDGIPGDQRRVIVHLSRKGTRLLSKIGPLIDKQYAYLEQACGKQIFTDLFAVLDKFIDLKNRPVKQVDLP</sequence>